<dbReference type="EMBL" id="CAMGYJ010000010">
    <property type="protein sequence ID" value="CAI0552171.1"/>
    <property type="molecule type" value="Genomic_DNA"/>
</dbReference>
<dbReference type="Gene3D" id="3.30.70.100">
    <property type="match status" value="1"/>
</dbReference>
<name>A0AAV0R4Q7_9ROSI</name>
<dbReference type="AlphaFoldDB" id="A0AAV0R4Q7"/>
<protein>
    <submittedName>
        <fullName evidence="1">Uncharacterized protein</fullName>
    </submittedName>
</protein>
<gene>
    <name evidence="1" type="ORF">LITE_LOCUS46295</name>
</gene>
<keyword evidence="2" id="KW-1185">Reference proteome</keyword>
<evidence type="ECO:0000313" key="1">
    <source>
        <dbReference type="EMBL" id="CAI0552171.1"/>
    </source>
</evidence>
<sequence>MNKEKSRPKAMKIVVGVHGVDSASLAGPDKTQIEVTGDGIDSVSLVTLLRRKVGFAELVSVGPVKRRSRRKILNRRPPCGPTSTPVARLTTSTIIITLISGINVSTQCSYRIMNFSWEMR</sequence>
<dbReference type="InterPro" id="IPR044296">
    <property type="entry name" value="HIPP46"/>
</dbReference>
<accession>A0AAV0R4Q7</accession>
<evidence type="ECO:0000313" key="2">
    <source>
        <dbReference type="Proteomes" id="UP001154282"/>
    </source>
</evidence>
<organism evidence="1 2">
    <name type="scientific">Linum tenue</name>
    <dbReference type="NCBI Taxonomy" id="586396"/>
    <lineage>
        <taxon>Eukaryota</taxon>
        <taxon>Viridiplantae</taxon>
        <taxon>Streptophyta</taxon>
        <taxon>Embryophyta</taxon>
        <taxon>Tracheophyta</taxon>
        <taxon>Spermatophyta</taxon>
        <taxon>Magnoliopsida</taxon>
        <taxon>eudicotyledons</taxon>
        <taxon>Gunneridae</taxon>
        <taxon>Pentapetalae</taxon>
        <taxon>rosids</taxon>
        <taxon>fabids</taxon>
        <taxon>Malpighiales</taxon>
        <taxon>Linaceae</taxon>
        <taxon>Linum</taxon>
    </lineage>
</organism>
<reference evidence="1" key="1">
    <citation type="submission" date="2022-08" db="EMBL/GenBank/DDBJ databases">
        <authorList>
            <person name="Gutierrez-Valencia J."/>
        </authorList>
    </citation>
    <scope>NUCLEOTIDE SEQUENCE</scope>
</reference>
<comment type="caution">
    <text evidence="1">The sequence shown here is derived from an EMBL/GenBank/DDBJ whole genome shotgun (WGS) entry which is preliminary data.</text>
</comment>
<dbReference type="Proteomes" id="UP001154282">
    <property type="component" value="Unassembled WGS sequence"/>
</dbReference>
<proteinExistence type="predicted"/>
<dbReference type="PANTHER" id="PTHR46371">
    <property type="entry name" value="OS04G0464100 PROTEIN"/>
    <property type="match status" value="1"/>
</dbReference>